<dbReference type="EMBL" id="QXDF01000002">
    <property type="protein sequence ID" value="RIA47538.1"/>
    <property type="molecule type" value="Genomic_DNA"/>
</dbReference>
<keyword evidence="2" id="KW-1185">Reference proteome</keyword>
<comment type="caution">
    <text evidence="1">The sequence shown here is derived from an EMBL/GenBank/DDBJ whole genome shotgun (WGS) entry which is preliminary data.</text>
</comment>
<dbReference type="RefSeq" id="WP_147361548.1">
    <property type="nucleotide sequence ID" value="NZ_QXDF01000002.1"/>
</dbReference>
<sequence>MPPIRLSASEASSLRKISTRPCLTAELPDDHSAKLLNYGLACREAMTVRITPRGQVELLASNFQMSLPSARTIRHRLLDRGLARLRRELD</sequence>
<evidence type="ECO:0000313" key="1">
    <source>
        <dbReference type="EMBL" id="RIA47538.1"/>
    </source>
</evidence>
<name>A0A397PF05_9HYPH</name>
<dbReference type="OrthoDB" id="7960406at2"/>
<proteinExistence type="predicted"/>
<dbReference type="Proteomes" id="UP000266273">
    <property type="component" value="Unassembled WGS sequence"/>
</dbReference>
<organism evidence="1 2">
    <name type="scientific">Dichotomicrobium thermohalophilum</name>
    <dbReference type="NCBI Taxonomy" id="933063"/>
    <lineage>
        <taxon>Bacteria</taxon>
        <taxon>Pseudomonadati</taxon>
        <taxon>Pseudomonadota</taxon>
        <taxon>Alphaproteobacteria</taxon>
        <taxon>Hyphomicrobiales</taxon>
        <taxon>Hyphomicrobiaceae</taxon>
        <taxon>Dichotomicrobium</taxon>
    </lineage>
</organism>
<gene>
    <name evidence="1" type="ORF">BXY53_2092</name>
</gene>
<protein>
    <submittedName>
        <fullName evidence="1">Uncharacterized protein</fullName>
    </submittedName>
</protein>
<accession>A0A397PF05</accession>
<reference evidence="1 2" key="1">
    <citation type="submission" date="2018-08" db="EMBL/GenBank/DDBJ databases">
        <title>Genomic Encyclopedia of Archaeal and Bacterial Type Strains, Phase II (KMG-II): from individual species to whole genera.</title>
        <authorList>
            <person name="Goeker M."/>
        </authorList>
    </citation>
    <scope>NUCLEOTIDE SEQUENCE [LARGE SCALE GENOMIC DNA]</scope>
    <source>
        <strain evidence="1 2">DSM 5002</strain>
    </source>
</reference>
<dbReference type="AlphaFoldDB" id="A0A397PF05"/>
<evidence type="ECO:0000313" key="2">
    <source>
        <dbReference type="Proteomes" id="UP000266273"/>
    </source>
</evidence>